<dbReference type="SUPFAM" id="SSF54897">
    <property type="entry name" value="Protease propeptides/inhibitors"/>
    <property type="match status" value="1"/>
</dbReference>
<dbReference type="GeneID" id="24416154"/>
<comment type="function">
    <text evidence="2">Secreted tripeptidyl-peptidase which degrades proteins at acidic pHs and is involved in virulence.</text>
</comment>
<dbReference type="HOGENOM" id="CLU_013783_3_0_1"/>
<dbReference type="InterPro" id="IPR050819">
    <property type="entry name" value="Tripeptidyl-peptidase_I"/>
</dbReference>
<keyword evidence="14" id="KW-0325">Glycoprotein</keyword>
<evidence type="ECO:0000256" key="14">
    <source>
        <dbReference type="ARBA" id="ARBA00023180"/>
    </source>
</evidence>
<dbReference type="InterPro" id="IPR030400">
    <property type="entry name" value="Sedolisin_dom"/>
</dbReference>
<keyword evidence="9 15" id="KW-0378">Hydrolase</keyword>
<dbReference type="CDD" id="cd11377">
    <property type="entry name" value="Pro-peptidase_S53"/>
    <property type="match status" value="1"/>
</dbReference>
<evidence type="ECO:0000259" key="17">
    <source>
        <dbReference type="PROSITE" id="PS51695"/>
    </source>
</evidence>
<dbReference type="GO" id="GO:0046872">
    <property type="term" value="F:metal ion binding"/>
    <property type="evidence" value="ECO:0007669"/>
    <property type="project" value="UniProtKB-UniRule"/>
</dbReference>
<evidence type="ECO:0000256" key="9">
    <source>
        <dbReference type="ARBA" id="ARBA00022801"/>
    </source>
</evidence>
<keyword evidence="12" id="KW-0843">Virulence</keyword>
<evidence type="ECO:0000256" key="6">
    <source>
        <dbReference type="ARBA" id="ARBA00022670"/>
    </source>
</evidence>
<dbReference type="GO" id="GO:0006508">
    <property type="term" value="P:proteolysis"/>
    <property type="evidence" value="ECO:0007669"/>
    <property type="project" value="UniProtKB-KW"/>
</dbReference>
<dbReference type="InterPro" id="IPR023828">
    <property type="entry name" value="Peptidase_S8_Ser-AS"/>
</dbReference>
<feature type="signal peptide" evidence="16">
    <location>
        <begin position="1"/>
        <end position="29"/>
    </location>
</feature>
<keyword evidence="8 16" id="KW-0732">Signal</keyword>
<keyword evidence="10 15" id="KW-0720">Serine protease</keyword>
<evidence type="ECO:0000313" key="19">
    <source>
        <dbReference type="Proteomes" id="UP000008782"/>
    </source>
</evidence>
<dbReference type="GO" id="GO:0004252">
    <property type="term" value="F:serine-type endopeptidase activity"/>
    <property type="evidence" value="ECO:0007669"/>
    <property type="project" value="UniProtKB-UniRule"/>
</dbReference>
<dbReference type="CDD" id="cd04056">
    <property type="entry name" value="Peptidases_S53"/>
    <property type="match status" value="1"/>
</dbReference>
<keyword evidence="5" id="KW-0964">Secreted</keyword>
<feature type="active site" description="Charge relay system" evidence="15">
    <location>
        <position position="335"/>
    </location>
</feature>
<keyword evidence="6 15" id="KW-0645">Protease</keyword>
<dbReference type="PROSITE" id="PS51695">
    <property type="entry name" value="SEDOLISIN"/>
    <property type="match status" value="1"/>
</dbReference>
<evidence type="ECO:0000256" key="4">
    <source>
        <dbReference type="ARBA" id="ARBA00012462"/>
    </source>
</evidence>
<dbReference type="InterPro" id="IPR015366">
    <property type="entry name" value="S53_propep"/>
</dbReference>
<feature type="binding site" evidence="15">
    <location>
        <position position="592"/>
    </location>
    <ligand>
        <name>Ca(2+)</name>
        <dbReference type="ChEBI" id="CHEBI:29108"/>
    </ligand>
</feature>
<comment type="catalytic activity">
    <reaction evidence="1">
        <text>Release of an N-terminal tripeptide from a polypeptide.</text>
        <dbReference type="EC" id="3.4.14.10"/>
    </reaction>
</comment>
<dbReference type="InterPro" id="IPR036852">
    <property type="entry name" value="Peptidase_S8/S53_dom_sf"/>
</dbReference>
<evidence type="ECO:0000256" key="2">
    <source>
        <dbReference type="ARBA" id="ARBA00002451"/>
    </source>
</evidence>
<dbReference type="PROSITE" id="PS00138">
    <property type="entry name" value="SUBTILASE_SER"/>
    <property type="match status" value="1"/>
</dbReference>
<dbReference type="EC" id="3.4.14.10" evidence="4"/>
<dbReference type="GO" id="GO:0008240">
    <property type="term" value="F:tripeptidyl-peptidase activity"/>
    <property type="evidence" value="ECO:0007669"/>
    <property type="project" value="UniProtKB-EC"/>
</dbReference>
<dbReference type="SMART" id="SM00944">
    <property type="entry name" value="Pro-kuma_activ"/>
    <property type="match status" value="1"/>
</dbReference>
<dbReference type="EMBL" id="GG697397">
    <property type="protein sequence ID" value="EFQ35645.1"/>
    <property type="molecule type" value="Genomic_DNA"/>
</dbReference>
<dbReference type="RefSeq" id="XP_008099665.1">
    <property type="nucleotide sequence ID" value="XM_008101474.1"/>
</dbReference>
<dbReference type="eggNOG" id="ENOG502QR6D">
    <property type="taxonomic scope" value="Eukaryota"/>
</dbReference>
<protein>
    <recommendedName>
        <fullName evidence="4">tripeptidyl-peptidase II</fullName>
        <ecNumber evidence="4">3.4.14.10</ecNumber>
    </recommendedName>
</protein>
<comment type="cofactor">
    <cofactor evidence="15">
        <name>Ca(2+)</name>
        <dbReference type="ChEBI" id="CHEBI:29108"/>
    </cofactor>
    <text evidence="15">Binds 1 Ca(2+) ion per subunit.</text>
</comment>
<keyword evidence="11 15" id="KW-0106">Calcium</keyword>
<dbReference type="AlphaFoldDB" id="E3QXP2"/>
<dbReference type="Pfam" id="PF09286">
    <property type="entry name" value="Pro-kuma_activ"/>
    <property type="match status" value="1"/>
</dbReference>
<evidence type="ECO:0000256" key="13">
    <source>
        <dbReference type="ARBA" id="ARBA00023145"/>
    </source>
</evidence>
<comment type="subcellular location">
    <subcellularLocation>
        <location evidence="3">Secreted</location>
        <location evidence="3">Extracellular space</location>
    </subcellularLocation>
</comment>
<accession>E3QXP2</accession>
<dbReference type="SUPFAM" id="SSF52743">
    <property type="entry name" value="Subtilisin-like"/>
    <property type="match status" value="1"/>
</dbReference>
<feature type="active site" description="Charge relay system" evidence="15">
    <location>
        <position position="331"/>
    </location>
</feature>
<evidence type="ECO:0000256" key="3">
    <source>
        <dbReference type="ARBA" id="ARBA00004239"/>
    </source>
</evidence>
<proteinExistence type="predicted"/>
<evidence type="ECO:0000256" key="5">
    <source>
        <dbReference type="ARBA" id="ARBA00022525"/>
    </source>
</evidence>
<feature type="binding site" evidence="15">
    <location>
        <position position="593"/>
    </location>
    <ligand>
        <name>Ca(2+)</name>
        <dbReference type="ChEBI" id="CHEBI:29108"/>
    </ligand>
</feature>
<gene>
    <name evidence="18" type="ORF">GLRG_10789</name>
</gene>
<evidence type="ECO:0000256" key="12">
    <source>
        <dbReference type="ARBA" id="ARBA00023026"/>
    </source>
</evidence>
<dbReference type="FunFam" id="3.40.50.200:FF:000015">
    <property type="entry name" value="Tripeptidyl peptidase A"/>
    <property type="match status" value="1"/>
</dbReference>
<feature type="active site" description="Charge relay system" evidence="15">
    <location>
        <position position="549"/>
    </location>
</feature>
<dbReference type="STRING" id="645133.E3QXP2"/>
<sequence length="646" mass="71093">MPLSIARLFFIVTVLWCYLHSLLLPGVSARFTQSSIKERHEVPRGWELVARAPKDGRMSLHIGLQPESPGQLERHLDEISDPFHERFRQYLSADEVKELMRPSEETVDAVHDWLVDCGISPSRFKFSAGKDWVIVPDLTIAAAERLLQTSYHVYRNADQELVRAVEWSLPLLLRDRIDMIHPTTSFFVTRSPRQWRRSDDKVNTSTPSSLNDAAEAVDDGVAEAEGVDLTNPPVDLTPEQACNTSAVAPICLRALYGTLGYTAQATETNSMALSNYWGEFNNRSDIRQYLRNYRPEAAGAADEFAIVNFNGAVNQQEPATQSQLDDRQGREGNLDAQVMLGIGYPTPLVTYSTGGPLPPYNPDPSFPENTNEPFLAWLQHIMAQPELPAVISTSYADTEYTVPPSYARRVCNGFAQLGARGVTVVFGSGDWGVGAPATCHAPNETALRFVARFPESCPYGTSVAATRGINPQRVAYNERNGFVSGGGFSDYFPRPGYQDHAVSSYIARLDGKHAGLYNPHGRAYPDVAAMGYRIMTVWNGTSRVVDGTSASAPIFAAVVALVNDALIAEGKPTLGFLNPWLYAGGGAKAFRDITVGSAKGCHTDGFPAVEGWDSASGFGTPWFPDFKEHALQWGFRSIRPWYIVDE</sequence>
<reference evidence="19" key="1">
    <citation type="journal article" date="2012" name="Nat. Genet.">
        <title>Lifestyle transitions in plant pathogenic Colletotrichum fungi deciphered by genome and transcriptome analyses.</title>
        <authorList>
            <person name="O'Connell R.J."/>
            <person name="Thon M.R."/>
            <person name="Hacquard S."/>
            <person name="Amyotte S.G."/>
            <person name="Kleemann J."/>
            <person name="Torres M.F."/>
            <person name="Damm U."/>
            <person name="Buiate E.A."/>
            <person name="Epstein L."/>
            <person name="Alkan N."/>
            <person name="Altmueller J."/>
            <person name="Alvarado-Balderrama L."/>
            <person name="Bauser C.A."/>
            <person name="Becker C."/>
            <person name="Birren B.W."/>
            <person name="Chen Z."/>
            <person name="Choi J."/>
            <person name="Crouch J.A."/>
            <person name="Duvick J.P."/>
            <person name="Farman M.A."/>
            <person name="Gan P."/>
            <person name="Heiman D."/>
            <person name="Henrissat B."/>
            <person name="Howard R.J."/>
            <person name="Kabbage M."/>
            <person name="Koch C."/>
            <person name="Kracher B."/>
            <person name="Kubo Y."/>
            <person name="Law A.D."/>
            <person name="Lebrun M.-H."/>
            <person name="Lee Y.-H."/>
            <person name="Miyara I."/>
            <person name="Moore N."/>
            <person name="Neumann U."/>
            <person name="Nordstroem K."/>
            <person name="Panaccione D.G."/>
            <person name="Panstruga R."/>
            <person name="Place M."/>
            <person name="Proctor R.H."/>
            <person name="Prusky D."/>
            <person name="Rech G."/>
            <person name="Reinhardt R."/>
            <person name="Rollins J.A."/>
            <person name="Rounsley S."/>
            <person name="Schardl C.L."/>
            <person name="Schwartz D.C."/>
            <person name="Shenoy N."/>
            <person name="Shirasu K."/>
            <person name="Sikhakolli U.R."/>
            <person name="Stueber K."/>
            <person name="Sukno S.A."/>
            <person name="Sweigard J.A."/>
            <person name="Takano Y."/>
            <person name="Takahara H."/>
            <person name="Trail F."/>
            <person name="van der Does H.C."/>
            <person name="Voll L.M."/>
            <person name="Will I."/>
            <person name="Young S."/>
            <person name="Zeng Q."/>
            <person name="Zhang J."/>
            <person name="Zhou S."/>
            <person name="Dickman M.B."/>
            <person name="Schulze-Lefert P."/>
            <person name="Ver Loren van Themaat E."/>
            <person name="Ma L.-J."/>
            <person name="Vaillancourt L.J."/>
        </authorList>
    </citation>
    <scope>NUCLEOTIDE SEQUENCE [LARGE SCALE GENOMIC DNA]</scope>
    <source>
        <strain evidence="19">M1.001 / M2 / FGSC 10212</strain>
    </source>
</reference>
<evidence type="ECO:0000313" key="18">
    <source>
        <dbReference type="EMBL" id="EFQ35645.1"/>
    </source>
</evidence>
<keyword evidence="19" id="KW-1185">Reference proteome</keyword>
<evidence type="ECO:0000256" key="7">
    <source>
        <dbReference type="ARBA" id="ARBA00022723"/>
    </source>
</evidence>
<dbReference type="GO" id="GO:0005576">
    <property type="term" value="C:extracellular region"/>
    <property type="evidence" value="ECO:0007669"/>
    <property type="project" value="UniProtKB-SubCell"/>
</dbReference>
<feature type="domain" description="Peptidase S53" evidence="17">
    <location>
        <begin position="246"/>
        <end position="633"/>
    </location>
</feature>
<evidence type="ECO:0000256" key="11">
    <source>
        <dbReference type="ARBA" id="ARBA00022837"/>
    </source>
</evidence>
<dbReference type="Gene3D" id="3.40.50.200">
    <property type="entry name" value="Peptidase S8/S53 domain"/>
    <property type="match status" value="1"/>
</dbReference>
<evidence type="ECO:0000256" key="1">
    <source>
        <dbReference type="ARBA" id="ARBA00001910"/>
    </source>
</evidence>
<organism evidence="19">
    <name type="scientific">Colletotrichum graminicola (strain M1.001 / M2 / FGSC 10212)</name>
    <name type="common">Maize anthracnose fungus</name>
    <name type="synonym">Glomerella graminicola</name>
    <dbReference type="NCBI Taxonomy" id="645133"/>
    <lineage>
        <taxon>Eukaryota</taxon>
        <taxon>Fungi</taxon>
        <taxon>Dikarya</taxon>
        <taxon>Ascomycota</taxon>
        <taxon>Pezizomycotina</taxon>
        <taxon>Sordariomycetes</taxon>
        <taxon>Hypocreomycetidae</taxon>
        <taxon>Glomerellales</taxon>
        <taxon>Glomerellaceae</taxon>
        <taxon>Colletotrichum</taxon>
        <taxon>Colletotrichum graminicola species complex</taxon>
    </lineage>
</organism>
<dbReference type="OrthoDB" id="409122at2759"/>
<feature type="binding site" evidence="15">
    <location>
        <position position="613"/>
    </location>
    <ligand>
        <name>Ca(2+)</name>
        <dbReference type="ChEBI" id="CHEBI:29108"/>
    </ligand>
</feature>
<evidence type="ECO:0000256" key="10">
    <source>
        <dbReference type="ARBA" id="ARBA00022825"/>
    </source>
</evidence>
<evidence type="ECO:0000256" key="8">
    <source>
        <dbReference type="ARBA" id="ARBA00022729"/>
    </source>
</evidence>
<dbReference type="VEuPathDB" id="FungiDB:GLRG_10789"/>
<evidence type="ECO:0000256" key="16">
    <source>
        <dbReference type="SAM" id="SignalP"/>
    </source>
</evidence>
<dbReference type="PANTHER" id="PTHR14218:SF39">
    <property type="entry name" value="PEPTIDASE S53 DOMAIN-CONTAINING PROTEIN"/>
    <property type="match status" value="1"/>
</dbReference>
<dbReference type="Proteomes" id="UP000008782">
    <property type="component" value="Unassembled WGS sequence"/>
</dbReference>
<keyword evidence="13" id="KW-0865">Zymogen</keyword>
<evidence type="ECO:0000256" key="15">
    <source>
        <dbReference type="PROSITE-ProRule" id="PRU01032"/>
    </source>
</evidence>
<dbReference type="PANTHER" id="PTHR14218">
    <property type="entry name" value="PROTEASE S8 TRIPEPTIDYL PEPTIDASE I CLN2"/>
    <property type="match status" value="1"/>
</dbReference>
<feature type="binding site" evidence="15">
    <location>
        <position position="611"/>
    </location>
    <ligand>
        <name>Ca(2+)</name>
        <dbReference type="ChEBI" id="CHEBI:29108"/>
    </ligand>
</feature>
<feature type="chain" id="PRO_5003181051" description="tripeptidyl-peptidase II" evidence="16">
    <location>
        <begin position="30"/>
        <end position="646"/>
    </location>
</feature>
<name>E3QXP2_COLGM</name>
<keyword evidence="7 15" id="KW-0479">Metal-binding</keyword>